<gene>
    <name evidence="2" type="ORF">EJO69_01120</name>
</gene>
<keyword evidence="1" id="KW-0472">Membrane</keyword>
<dbReference type="OrthoDB" id="8479889at2"/>
<dbReference type="RefSeq" id="WP_126038093.1">
    <property type="nucleotide sequence ID" value="NZ_CP034438.1"/>
</dbReference>
<protein>
    <submittedName>
        <fullName evidence="2">DUF4191 family protein</fullName>
    </submittedName>
</protein>
<keyword evidence="1" id="KW-1133">Transmembrane helix</keyword>
<dbReference type="Pfam" id="PF13829">
    <property type="entry name" value="DUF4191"/>
    <property type="match status" value="1"/>
</dbReference>
<reference evidence="2 3" key="1">
    <citation type="submission" date="2018-12" db="EMBL/GenBank/DDBJ databases">
        <title>Complete genome sequence of Flaviflexus salsibiostraticola KCTC 33148.</title>
        <authorList>
            <person name="Bae J.-W."/>
        </authorList>
    </citation>
    <scope>NUCLEOTIDE SEQUENCE [LARGE SCALE GENOMIC DNA]</scope>
    <source>
        <strain evidence="2 3">KCTC 33148</strain>
    </source>
</reference>
<dbReference type="AlphaFoldDB" id="A0A3Q8WS89"/>
<feature type="transmembrane region" description="Helical" evidence="1">
    <location>
        <begin position="32"/>
        <end position="52"/>
    </location>
</feature>
<keyword evidence="3" id="KW-1185">Reference proteome</keyword>
<evidence type="ECO:0000313" key="2">
    <source>
        <dbReference type="EMBL" id="AZN29053.1"/>
    </source>
</evidence>
<proteinExistence type="predicted"/>
<accession>A0A3Q8WS89</accession>
<sequence length="232" mass="26103">MAKDKKDAQGKRKWYQLIGDGYRIASRTYPKLPWILIGIFVGTLVVFIGSGILLDNWILWTISAVVLAPMFTMVALTRFIESASYRQMEGIPGAASAVIGRIRRGWTFQEEPVRFNARHQDMVFRLIGKPGVVLVTEGPVDRVRKLVDEERKQAGRIAPNVPVHALHVGTDPDQVRLAKLMKSLKKLPKKLNNNEVAVVAKRYESIRTNALPVPKGVDPYKVRPDRKAARGR</sequence>
<organism evidence="2 3">
    <name type="scientific">Flaviflexus salsibiostraticola</name>
    <dbReference type="NCBI Taxonomy" id="1282737"/>
    <lineage>
        <taxon>Bacteria</taxon>
        <taxon>Bacillati</taxon>
        <taxon>Actinomycetota</taxon>
        <taxon>Actinomycetes</taxon>
        <taxon>Actinomycetales</taxon>
        <taxon>Actinomycetaceae</taxon>
        <taxon>Flaviflexus</taxon>
    </lineage>
</organism>
<dbReference type="Proteomes" id="UP000270021">
    <property type="component" value="Chromosome"/>
</dbReference>
<name>A0A3Q8WS89_9ACTO</name>
<evidence type="ECO:0000313" key="3">
    <source>
        <dbReference type="Proteomes" id="UP000270021"/>
    </source>
</evidence>
<evidence type="ECO:0000256" key="1">
    <source>
        <dbReference type="SAM" id="Phobius"/>
    </source>
</evidence>
<feature type="transmembrane region" description="Helical" evidence="1">
    <location>
        <begin position="58"/>
        <end position="80"/>
    </location>
</feature>
<dbReference type="KEGG" id="fsl:EJO69_01120"/>
<dbReference type="EMBL" id="CP034438">
    <property type="protein sequence ID" value="AZN29053.1"/>
    <property type="molecule type" value="Genomic_DNA"/>
</dbReference>
<dbReference type="InterPro" id="IPR025445">
    <property type="entry name" value="DUF4191"/>
</dbReference>
<keyword evidence="1" id="KW-0812">Transmembrane</keyword>